<reference evidence="1" key="2">
    <citation type="submission" date="2025-09" db="UniProtKB">
        <authorList>
            <consortium name="Ensembl"/>
        </authorList>
    </citation>
    <scope>IDENTIFICATION</scope>
</reference>
<dbReference type="PANTHER" id="PTHR31691:SF1">
    <property type="entry name" value="ROTATIN"/>
    <property type="match status" value="1"/>
</dbReference>
<dbReference type="AlphaFoldDB" id="A0A3B3VF20"/>
<name>A0A3B3VF20_9TELE</name>
<dbReference type="GO" id="GO:0032053">
    <property type="term" value="P:ciliary basal body organization"/>
    <property type="evidence" value="ECO:0007669"/>
    <property type="project" value="TreeGrafter"/>
</dbReference>
<dbReference type="GO" id="GO:0036064">
    <property type="term" value="C:ciliary basal body"/>
    <property type="evidence" value="ECO:0007669"/>
    <property type="project" value="InterPro"/>
</dbReference>
<organism evidence="1 2">
    <name type="scientific">Poecilia latipinna</name>
    <name type="common">sailfin molly</name>
    <dbReference type="NCBI Taxonomy" id="48699"/>
    <lineage>
        <taxon>Eukaryota</taxon>
        <taxon>Metazoa</taxon>
        <taxon>Chordata</taxon>
        <taxon>Craniata</taxon>
        <taxon>Vertebrata</taxon>
        <taxon>Euteleostomi</taxon>
        <taxon>Actinopterygii</taxon>
        <taxon>Neopterygii</taxon>
        <taxon>Teleostei</taxon>
        <taxon>Neoteleostei</taxon>
        <taxon>Acanthomorphata</taxon>
        <taxon>Ovalentaria</taxon>
        <taxon>Atherinomorphae</taxon>
        <taxon>Cyprinodontiformes</taxon>
        <taxon>Poeciliidae</taxon>
        <taxon>Poeciliinae</taxon>
        <taxon>Poecilia</taxon>
    </lineage>
</organism>
<dbReference type="Proteomes" id="UP000261500">
    <property type="component" value="Unplaced"/>
</dbReference>
<dbReference type="Gene3D" id="1.25.10.10">
    <property type="entry name" value="Leucine-rich Repeat Variant"/>
    <property type="match status" value="1"/>
</dbReference>
<dbReference type="SUPFAM" id="SSF48371">
    <property type="entry name" value="ARM repeat"/>
    <property type="match status" value="1"/>
</dbReference>
<dbReference type="GO" id="GO:0005814">
    <property type="term" value="C:centriole"/>
    <property type="evidence" value="ECO:0007669"/>
    <property type="project" value="TreeGrafter"/>
</dbReference>
<dbReference type="GeneTree" id="ENSGT00640000091535"/>
<evidence type="ECO:0008006" key="3">
    <source>
        <dbReference type="Google" id="ProtNLM"/>
    </source>
</evidence>
<dbReference type="GO" id="GO:0007099">
    <property type="term" value="P:centriole replication"/>
    <property type="evidence" value="ECO:0007669"/>
    <property type="project" value="TreeGrafter"/>
</dbReference>
<dbReference type="GO" id="GO:0005813">
    <property type="term" value="C:centrosome"/>
    <property type="evidence" value="ECO:0007669"/>
    <property type="project" value="InterPro"/>
</dbReference>
<dbReference type="PANTHER" id="PTHR31691">
    <property type="entry name" value="ROTATIN"/>
    <property type="match status" value="1"/>
</dbReference>
<dbReference type="Ensembl" id="ENSPLAT00000005507.1">
    <property type="protein sequence ID" value="ENSPLAP00000023608.1"/>
    <property type="gene ID" value="ENSPLAG00000009121.1"/>
</dbReference>
<dbReference type="GO" id="GO:0010457">
    <property type="term" value="P:centriole-centriole cohesion"/>
    <property type="evidence" value="ECO:0007669"/>
    <property type="project" value="TreeGrafter"/>
</dbReference>
<dbReference type="InterPro" id="IPR011989">
    <property type="entry name" value="ARM-like"/>
</dbReference>
<proteinExistence type="predicted"/>
<keyword evidence="2" id="KW-1185">Reference proteome</keyword>
<dbReference type="InterPro" id="IPR030791">
    <property type="entry name" value="Rotatin"/>
</dbReference>
<reference evidence="1" key="1">
    <citation type="submission" date="2025-08" db="UniProtKB">
        <authorList>
            <consortium name="Ensembl"/>
        </authorList>
    </citation>
    <scope>IDENTIFICATION</scope>
</reference>
<dbReference type="STRING" id="48699.ENSPLAP00000023608"/>
<evidence type="ECO:0000313" key="2">
    <source>
        <dbReference type="Proteomes" id="UP000261500"/>
    </source>
</evidence>
<accession>A0A3B3VF20</accession>
<sequence length="249" mass="27300">GLIDSCVEQLKQTHSRLHLESIRPSKASTRKKDGGHLKEVKLTAGILRSALYCNDECKVVAMDARLALRLYALWPWLLLDDPTMEAVLELLCVYTADCSSLCGSSPSGVPGSKGSSNASLMHSVMKLSSLAPDNSPIQNLCFSLLTNLVVSRDCRCILQKLLAELAPHRPHALLTFHNLCFCPAVKSHVVTNKAMKVLLRCLESKELETCCIGASALWALLHNNQRAKTVLKCPSVRLKIQEALTVSKK</sequence>
<dbReference type="InterPro" id="IPR016024">
    <property type="entry name" value="ARM-type_fold"/>
</dbReference>
<protein>
    <recommendedName>
        <fullName evidence="3">Rotatin</fullName>
    </recommendedName>
</protein>
<evidence type="ECO:0000313" key="1">
    <source>
        <dbReference type="Ensembl" id="ENSPLAP00000023608.1"/>
    </source>
</evidence>